<protein>
    <submittedName>
        <fullName evidence="1">Uncharacterized protein</fullName>
    </submittedName>
</protein>
<keyword evidence="2" id="KW-1185">Reference proteome</keyword>
<evidence type="ECO:0000313" key="1">
    <source>
        <dbReference type="EMBL" id="VDN42399.1"/>
    </source>
</evidence>
<dbReference type="EMBL" id="UYRU01104501">
    <property type="protein sequence ID" value="VDN42399.1"/>
    <property type="molecule type" value="Genomic_DNA"/>
</dbReference>
<gene>
    <name evidence="1" type="ORF">DILT_LOCUS18816</name>
</gene>
<proteinExistence type="predicted"/>
<sequence>MFSSFPSSYSSSFFYSSSFPTSSSPWSSSPSFYSSFVSSPATITNCHPSSLPLRPLLLSFLLPYPVSPLPPPRFSYTCPSQTLSTPSPVLSSPLFPPYVSLHFEFLGFQHIHTNVFRRNIYPSPM</sequence>
<name>A0A3P7RNS0_DIBLA</name>
<dbReference type="AlphaFoldDB" id="A0A3P7RNS0"/>
<accession>A0A3P7RNS0</accession>
<reference evidence="1 2" key="1">
    <citation type="submission" date="2018-11" db="EMBL/GenBank/DDBJ databases">
        <authorList>
            <consortium name="Pathogen Informatics"/>
        </authorList>
    </citation>
    <scope>NUCLEOTIDE SEQUENCE [LARGE SCALE GENOMIC DNA]</scope>
</reference>
<evidence type="ECO:0000313" key="2">
    <source>
        <dbReference type="Proteomes" id="UP000281553"/>
    </source>
</evidence>
<dbReference type="Proteomes" id="UP000281553">
    <property type="component" value="Unassembled WGS sequence"/>
</dbReference>
<organism evidence="1 2">
    <name type="scientific">Dibothriocephalus latus</name>
    <name type="common">Fish tapeworm</name>
    <name type="synonym">Diphyllobothrium latum</name>
    <dbReference type="NCBI Taxonomy" id="60516"/>
    <lineage>
        <taxon>Eukaryota</taxon>
        <taxon>Metazoa</taxon>
        <taxon>Spiralia</taxon>
        <taxon>Lophotrochozoa</taxon>
        <taxon>Platyhelminthes</taxon>
        <taxon>Cestoda</taxon>
        <taxon>Eucestoda</taxon>
        <taxon>Diphyllobothriidea</taxon>
        <taxon>Diphyllobothriidae</taxon>
        <taxon>Dibothriocephalus</taxon>
    </lineage>
</organism>